<evidence type="ECO:0000256" key="5">
    <source>
        <dbReference type="SAM" id="Phobius"/>
    </source>
</evidence>
<dbReference type="InterPro" id="IPR037682">
    <property type="entry name" value="TonB_C"/>
</dbReference>
<dbReference type="STRING" id="474950.SAMN05421771_3563"/>
<keyword evidence="8" id="KW-1185">Reference proteome</keyword>
<dbReference type="Proteomes" id="UP000199024">
    <property type="component" value="Unassembled WGS sequence"/>
</dbReference>
<feature type="transmembrane region" description="Helical" evidence="5">
    <location>
        <begin position="34"/>
        <end position="54"/>
    </location>
</feature>
<dbReference type="EMBL" id="FOZL01000001">
    <property type="protein sequence ID" value="SFS18786.1"/>
    <property type="molecule type" value="Genomic_DNA"/>
</dbReference>
<gene>
    <name evidence="7" type="ORF">SAMN05421771_3563</name>
</gene>
<evidence type="ECO:0000259" key="6">
    <source>
        <dbReference type="PROSITE" id="PS52015"/>
    </source>
</evidence>
<dbReference type="InterPro" id="IPR006260">
    <property type="entry name" value="TonB/TolA_C"/>
</dbReference>
<evidence type="ECO:0000256" key="2">
    <source>
        <dbReference type="ARBA" id="ARBA00022692"/>
    </source>
</evidence>
<feature type="domain" description="TonB C-terminal" evidence="6">
    <location>
        <begin position="274"/>
        <end position="365"/>
    </location>
</feature>
<accession>A0A1I6MSV4</accession>
<organism evidence="7 8">
    <name type="scientific">Granulicella pectinivorans</name>
    <dbReference type="NCBI Taxonomy" id="474950"/>
    <lineage>
        <taxon>Bacteria</taxon>
        <taxon>Pseudomonadati</taxon>
        <taxon>Acidobacteriota</taxon>
        <taxon>Terriglobia</taxon>
        <taxon>Terriglobales</taxon>
        <taxon>Acidobacteriaceae</taxon>
        <taxon>Granulicella</taxon>
    </lineage>
</organism>
<evidence type="ECO:0000256" key="4">
    <source>
        <dbReference type="ARBA" id="ARBA00023136"/>
    </source>
</evidence>
<evidence type="ECO:0000256" key="1">
    <source>
        <dbReference type="ARBA" id="ARBA00004167"/>
    </source>
</evidence>
<dbReference type="AlphaFoldDB" id="A0A1I6MSV4"/>
<sequence>MPKPLQTDDDQRLNRPAFKDFGVLNAGNQGKGSLLFSITVNILLALVIVIIGAATKKTIETKMRVTELVAPVPIPPEPKPIPPKIIPPKFPKVPPPVDPPKIHVAEVPLPEPPKVPIIKMNEPVPINKPAPPKLVTPPAAPKVVNLAHPEAASVVNNSPRPTAVALGNPNNPIAVSNRPATAAVNLGNAGMPGMNAKNTGAGPRSAVVNLGNGSAGSQNTAGNGVRAVQGVPLGRPGGTGELNSTGRNAAVAGVNLGNPPQIASAKVPTLAQGPVRTGPKVVFKPRPDYTAEARAQHIEGTVTVSLRVSATGAVTVLGVTNGLGHGLDESARRAVEATRFQPATDSSGHPVDWEGRVNVVFQLAG</sequence>
<dbReference type="Gene3D" id="3.30.1150.10">
    <property type="match status" value="1"/>
</dbReference>
<evidence type="ECO:0000256" key="3">
    <source>
        <dbReference type="ARBA" id="ARBA00022989"/>
    </source>
</evidence>
<keyword evidence="4 5" id="KW-0472">Membrane</keyword>
<dbReference type="SUPFAM" id="SSF74653">
    <property type="entry name" value="TolA/TonB C-terminal domain"/>
    <property type="match status" value="1"/>
</dbReference>
<dbReference type="NCBIfam" id="TIGR01352">
    <property type="entry name" value="tonB_Cterm"/>
    <property type="match status" value="1"/>
</dbReference>
<keyword evidence="2 5" id="KW-0812">Transmembrane</keyword>
<dbReference type="RefSeq" id="WP_089841204.1">
    <property type="nucleotide sequence ID" value="NZ_FOZL01000001.1"/>
</dbReference>
<proteinExistence type="predicted"/>
<dbReference type="Pfam" id="PF03544">
    <property type="entry name" value="TonB_C"/>
    <property type="match status" value="1"/>
</dbReference>
<keyword evidence="3 5" id="KW-1133">Transmembrane helix</keyword>
<dbReference type="OrthoDB" id="115028at2"/>
<dbReference type="GO" id="GO:0055085">
    <property type="term" value="P:transmembrane transport"/>
    <property type="evidence" value="ECO:0007669"/>
    <property type="project" value="InterPro"/>
</dbReference>
<dbReference type="PROSITE" id="PS52015">
    <property type="entry name" value="TONB_CTD"/>
    <property type="match status" value="1"/>
</dbReference>
<name>A0A1I6MSV4_9BACT</name>
<protein>
    <submittedName>
        <fullName evidence="7">TonB family C-terminal domain-containing protein</fullName>
    </submittedName>
</protein>
<comment type="subcellular location">
    <subcellularLocation>
        <location evidence="1">Membrane</location>
        <topology evidence="1">Single-pass membrane protein</topology>
    </subcellularLocation>
</comment>
<dbReference type="GO" id="GO:0016020">
    <property type="term" value="C:membrane"/>
    <property type="evidence" value="ECO:0007669"/>
    <property type="project" value="UniProtKB-SubCell"/>
</dbReference>
<reference evidence="7 8" key="1">
    <citation type="submission" date="2016-10" db="EMBL/GenBank/DDBJ databases">
        <authorList>
            <person name="de Groot N.N."/>
        </authorList>
    </citation>
    <scope>NUCLEOTIDE SEQUENCE [LARGE SCALE GENOMIC DNA]</scope>
    <source>
        <strain evidence="7 8">DSM 21001</strain>
    </source>
</reference>
<evidence type="ECO:0000313" key="8">
    <source>
        <dbReference type="Proteomes" id="UP000199024"/>
    </source>
</evidence>
<evidence type="ECO:0000313" key="7">
    <source>
        <dbReference type="EMBL" id="SFS18786.1"/>
    </source>
</evidence>